<keyword evidence="5" id="KW-0539">Nucleus</keyword>
<dbReference type="Gene3D" id="3.30.160.60">
    <property type="entry name" value="Classic Zinc Finger"/>
    <property type="match status" value="1"/>
</dbReference>
<evidence type="ECO:0000259" key="9">
    <source>
        <dbReference type="PROSITE" id="PS50157"/>
    </source>
</evidence>
<dbReference type="SUPFAM" id="SSF57667">
    <property type="entry name" value="beta-beta-alpha zinc fingers"/>
    <property type="match status" value="1"/>
</dbReference>
<dbReference type="SUPFAM" id="SSF57701">
    <property type="entry name" value="Zn2/Cys6 DNA-binding domain"/>
    <property type="match status" value="1"/>
</dbReference>
<dbReference type="EMBL" id="JAESDN010000002">
    <property type="protein sequence ID" value="KAG7055884.1"/>
    <property type="molecule type" value="Genomic_DNA"/>
</dbReference>
<dbReference type="GO" id="GO:0006351">
    <property type="term" value="P:DNA-templated transcription"/>
    <property type="evidence" value="ECO:0007669"/>
    <property type="project" value="InterPro"/>
</dbReference>
<dbReference type="Gene3D" id="4.10.240.10">
    <property type="entry name" value="Zn(2)-C6 fungal-type DNA-binding domain"/>
    <property type="match status" value="1"/>
</dbReference>
<organism evidence="10 11">
    <name type="scientific">Colletotrichum scovillei</name>
    <dbReference type="NCBI Taxonomy" id="1209932"/>
    <lineage>
        <taxon>Eukaryota</taxon>
        <taxon>Fungi</taxon>
        <taxon>Dikarya</taxon>
        <taxon>Ascomycota</taxon>
        <taxon>Pezizomycotina</taxon>
        <taxon>Sordariomycetes</taxon>
        <taxon>Hypocreomycetidae</taxon>
        <taxon>Glomerellales</taxon>
        <taxon>Glomerellaceae</taxon>
        <taxon>Colletotrichum</taxon>
        <taxon>Colletotrichum acutatum species complex</taxon>
    </lineage>
</organism>
<keyword evidence="1" id="KW-0479">Metal-binding</keyword>
<protein>
    <submittedName>
        <fullName evidence="10">Fungal zn(2)-Cys(6) binuclear cluster domain-containing protein</fullName>
    </submittedName>
</protein>
<evidence type="ECO:0000256" key="2">
    <source>
        <dbReference type="ARBA" id="ARBA00022833"/>
    </source>
</evidence>
<dbReference type="PROSITE" id="PS50157">
    <property type="entry name" value="ZINC_FINGER_C2H2_2"/>
    <property type="match status" value="2"/>
</dbReference>
<dbReference type="Pfam" id="PF04082">
    <property type="entry name" value="Fungal_trans"/>
    <property type="match status" value="1"/>
</dbReference>
<dbReference type="PROSITE" id="PS00463">
    <property type="entry name" value="ZN2_CY6_FUNGAL_1"/>
    <property type="match status" value="1"/>
</dbReference>
<dbReference type="InterPro" id="IPR001138">
    <property type="entry name" value="Zn2Cys6_DnaBD"/>
</dbReference>
<evidence type="ECO:0000256" key="4">
    <source>
        <dbReference type="ARBA" id="ARBA00023163"/>
    </source>
</evidence>
<dbReference type="AlphaFoldDB" id="A0A9P7UGT7"/>
<dbReference type="SMART" id="SM00066">
    <property type="entry name" value="GAL4"/>
    <property type="match status" value="1"/>
</dbReference>
<evidence type="ECO:0000313" key="10">
    <source>
        <dbReference type="EMBL" id="KAG7055884.1"/>
    </source>
</evidence>
<dbReference type="Pfam" id="PF00096">
    <property type="entry name" value="zf-C2H2"/>
    <property type="match status" value="1"/>
</dbReference>
<evidence type="ECO:0000313" key="11">
    <source>
        <dbReference type="Proteomes" id="UP000699042"/>
    </source>
</evidence>
<evidence type="ECO:0000259" key="8">
    <source>
        <dbReference type="PROSITE" id="PS50048"/>
    </source>
</evidence>
<dbReference type="PROSITE" id="PS00028">
    <property type="entry name" value="ZINC_FINGER_C2H2_1"/>
    <property type="match status" value="1"/>
</dbReference>
<keyword evidence="4" id="KW-0804">Transcription</keyword>
<dbReference type="InterPro" id="IPR036864">
    <property type="entry name" value="Zn2-C6_fun-type_DNA-bd_sf"/>
</dbReference>
<evidence type="ECO:0000256" key="1">
    <source>
        <dbReference type="ARBA" id="ARBA00022723"/>
    </source>
</evidence>
<evidence type="ECO:0000256" key="3">
    <source>
        <dbReference type="ARBA" id="ARBA00023015"/>
    </source>
</evidence>
<dbReference type="InterPro" id="IPR036236">
    <property type="entry name" value="Znf_C2H2_sf"/>
</dbReference>
<proteinExistence type="predicted"/>
<evidence type="ECO:0000256" key="6">
    <source>
        <dbReference type="PROSITE-ProRule" id="PRU00042"/>
    </source>
</evidence>
<dbReference type="GO" id="GO:0000981">
    <property type="term" value="F:DNA-binding transcription factor activity, RNA polymerase II-specific"/>
    <property type="evidence" value="ECO:0007669"/>
    <property type="project" value="InterPro"/>
</dbReference>
<dbReference type="PANTHER" id="PTHR47660:SF2">
    <property type="entry name" value="TRANSCRIPTION FACTOR WITH C2H2 AND ZN(2)-CYS(6) DNA BINDING DOMAIN (EUROFUNG)"/>
    <property type="match status" value="1"/>
</dbReference>
<feature type="compositionally biased region" description="Low complexity" evidence="7">
    <location>
        <begin position="182"/>
        <end position="198"/>
    </location>
</feature>
<dbReference type="GO" id="GO:0003677">
    <property type="term" value="F:DNA binding"/>
    <property type="evidence" value="ECO:0007669"/>
    <property type="project" value="InterPro"/>
</dbReference>
<feature type="domain" description="C2H2-type" evidence="9">
    <location>
        <begin position="35"/>
        <end position="62"/>
    </location>
</feature>
<keyword evidence="6" id="KW-0863">Zinc-finger</keyword>
<comment type="caution">
    <text evidence="10">The sequence shown here is derived from an EMBL/GenBank/DDBJ whole genome shotgun (WGS) entry which is preliminary data.</text>
</comment>
<dbReference type="GO" id="GO:0008270">
    <property type="term" value="F:zinc ion binding"/>
    <property type="evidence" value="ECO:0007669"/>
    <property type="project" value="UniProtKB-KW"/>
</dbReference>
<keyword evidence="2" id="KW-0862">Zinc</keyword>
<gene>
    <name evidence="10" type="ORF">JMJ77_008335</name>
</gene>
<dbReference type="SMART" id="SM00355">
    <property type="entry name" value="ZnF_C2H2"/>
    <property type="match status" value="2"/>
</dbReference>
<dbReference type="CDD" id="cd00067">
    <property type="entry name" value="GAL4"/>
    <property type="match status" value="1"/>
</dbReference>
<feature type="compositionally biased region" description="Polar residues" evidence="7">
    <location>
        <begin position="172"/>
        <end position="181"/>
    </location>
</feature>
<sequence length="749" mass="82264">MPSHDLLAPSVVVQRAELDNEKGNGLRAEGIPASNQCRVCNKTFTRLAHLQRHLASHGGAKEWVCEFCGTSFGRRDVLNRHLSTCSRAVPGARSAVRPLNRACNPCRDRKTRCDGQQPCSRCSQTPSRCVFARRRMLRHATEDAAQSGVQDNGSRLACSSSKAPATSPASDQLLTSRETSASVGQTSARSTSSSVSASEPFPPQSPGTASNDQGTLFSLNLPMDDMSEQHWIPTIDPFAATDEPFDVLSSFSWTTGGPELLWKAPGEVTLGLNVTADEPSVESVGTTSPHDELASIYPRRTSVEPGLAPLGLSLLQLDPLEHHRTVIVDFLSTACKDVPGIHNLFKTQSMGMILNTYFVRHHHKIPVAHLPTFSIGSASTSIVLAMSLFTAAYTPSLSLQSRQFQSLLVAAYQFVINNDKALENAEEPSISTLQACWLLVMLENPMNATHCAGSVIPFEDIVSLARRARIFDGSRLKKLGPDPRWVDWVDAENFRRLAFALYALDGLRSVLKGGVPHIPTCEMQLHLPEPEVLFQAPNEAEWRRLRNTGGQQQRRTPVFSVVMELVLRGLADQEHMPQTLMGKFAVTHGILLHAWQAKTQYELGRRQMANSAALELFFHGRAQEIRSALAVLYPGWHSTLGGTNHDPQKGDMSLLYRDRALAWYYLAGVLTLPQSCFSSMEGLEAEEGGQTPRSTSMAFFMKQLVKALDRGHLRGLDGDYAAMYRLVSSLSLAGEETTTEMGTLIYLTT</sequence>
<feature type="domain" description="Zn(2)-C6 fungal-type" evidence="8">
    <location>
        <begin position="102"/>
        <end position="131"/>
    </location>
</feature>
<dbReference type="InterPro" id="IPR007219">
    <property type="entry name" value="XnlR_reg_dom"/>
</dbReference>
<name>A0A9P7UGT7_9PEZI</name>
<dbReference type="PROSITE" id="PS50048">
    <property type="entry name" value="ZN2_CY6_FUNGAL_2"/>
    <property type="match status" value="1"/>
</dbReference>
<feature type="compositionally biased region" description="Polar residues" evidence="7">
    <location>
        <begin position="206"/>
        <end position="218"/>
    </location>
</feature>
<dbReference type="Pfam" id="PF00172">
    <property type="entry name" value="Zn_clus"/>
    <property type="match status" value="1"/>
</dbReference>
<keyword evidence="3" id="KW-0805">Transcription regulation</keyword>
<dbReference type="CDD" id="cd12148">
    <property type="entry name" value="fungal_TF_MHR"/>
    <property type="match status" value="1"/>
</dbReference>
<evidence type="ECO:0000256" key="7">
    <source>
        <dbReference type="SAM" id="MobiDB-lite"/>
    </source>
</evidence>
<feature type="compositionally biased region" description="Low complexity" evidence="7">
    <location>
        <begin position="157"/>
        <end position="170"/>
    </location>
</feature>
<feature type="region of interest" description="Disordered" evidence="7">
    <location>
        <begin position="141"/>
        <end position="219"/>
    </location>
</feature>
<dbReference type="Proteomes" id="UP000699042">
    <property type="component" value="Unassembled WGS sequence"/>
</dbReference>
<evidence type="ECO:0000256" key="5">
    <source>
        <dbReference type="ARBA" id="ARBA00023242"/>
    </source>
</evidence>
<dbReference type="PANTHER" id="PTHR47660">
    <property type="entry name" value="TRANSCRIPTION FACTOR WITH C2H2 AND ZN(2)-CYS(6) DNA BINDING DOMAIN (EUROFUNG)-RELATED-RELATED"/>
    <property type="match status" value="1"/>
</dbReference>
<accession>A0A9P7UGT7</accession>
<reference evidence="10" key="1">
    <citation type="submission" date="2021-05" db="EMBL/GenBank/DDBJ databases">
        <title>Comparative genomics of three Colletotrichum scovillei strains and genetic complementation revealed genes involved fungal growth and virulence on chili pepper.</title>
        <authorList>
            <person name="Hsieh D.-K."/>
            <person name="Chuang S.-C."/>
            <person name="Chen C.-Y."/>
            <person name="Chao Y.-T."/>
            <person name="Lu M.-Y.J."/>
            <person name="Lee M.-H."/>
            <person name="Shih M.-C."/>
        </authorList>
    </citation>
    <scope>NUCLEOTIDE SEQUENCE</scope>
    <source>
        <strain evidence="10">Coll-153</strain>
    </source>
</reference>
<feature type="domain" description="C2H2-type" evidence="9">
    <location>
        <begin position="63"/>
        <end position="90"/>
    </location>
</feature>
<keyword evidence="11" id="KW-1185">Reference proteome</keyword>
<dbReference type="InterPro" id="IPR013087">
    <property type="entry name" value="Znf_C2H2_type"/>
</dbReference>